<protein>
    <recommendedName>
        <fullName evidence="3">Metallo-beta-lactamase domain-containing protein 1</fullName>
    </recommendedName>
    <alternativeName>
        <fullName evidence="4">Endoribonuclease MBLAC1</fullName>
    </alternativeName>
</protein>
<comment type="subcellular location">
    <subcellularLocation>
        <location evidence="1">Cytoplasm</location>
        <location evidence="1">Cytosol</location>
    </subcellularLocation>
</comment>
<comment type="function">
    <text evidence="6">Endoribonuclease that catalyzes the hydrolysis of histone-coding pre-mRNA 3'-end. Involved in histone pre-mRNA processing during the S-phase of the cell cycle, which is required for entering/progressing through S-phase. Cleaves histone pre-mRNA at a major and a minor cleavage site after the 5'-ACCCA-3' and the 5'-ACCCACA-3' sequence, respectively, and located downstream of the stem-loop. May require the presence of the HDE element located at the histone pre-RNA 3'-end to avoid non-specific cleavage.</text>
</comment>
<evidence type="ECO:0000256" key="4">
    <source>
        <dbReference type="ARBA" id="ARBA00032988"/>
    </source>
</evidence>
<evidence type="ECO:0000256" key="1">
    <source>
        <dbReference type="ARBA" id="ARBA00004514"/>
    </source>
</evidence>
<dbReference type="SMART" id="SM00849">
    <property type="entry name" value="Lactamase_B"/>
    <property type="match status" value="1"/>
</dbReference>
<organism evidence="8 9">
    <name type="scientific">Geodermatophilus aquaeductus</name>
    <dbReference type="NCBI Taxonomy" id="1564161"/>
    <lineage>
        <taxon>Bacteria</taxon>
        <taxon>Bacillati</taxon>
        <taxon>Actinomycetota</taxon>
        <taxon>Actinomycetes</taxon>
        <taxon>Geodermatophilales</taxon>
        <taxon>Geodermatophilaceae</taxon>
        <taxon>Geodermatophilus</taxon>
    </lineage>
</organism>
<dbReference type="InterPro" id="IPR036866">
    <property type="entry name" value="RibonucZ/Hydroxyglut_hydro"/>
</dbReference>
<name>A0A521CRV8_9ACTN</name>
<dbReference type="EMBL" id="FXTJ01000002">
    <property type="protein sequence ID" value="SMO62162.1"/>
    <property type="molecule type" value="Genomic_DNA"/>
</dbReference>
<dbReference type="Proteomes" id="UP000317484">
    <property type="component" value="Unassembled WGS sequence"/>
</dbReference>
<proteinExistence type="predicted"/>
<reference evidence="8 9" key="1">
    <citation type="submission" date="2017-05" db="EMBL/GenBank/DDBJ databases">
        <authorList>
            <person name="Varghese N."/>
            <person name="Submissions S."/>
        </authorList>
    </citation>
    <scope>NUCLEOTIDE SEQUENCE [LARGE SCALE GENOMIC DNA]</scope>
    <source>
        <strain evidence="8 9">DSM 46834</strain>
    </source>
</reference>
<evidence type="ECO:0000256" key="5">
    <source>
        <dbReference type="ARBA" id="ARBA00044690"/>
    </source>
</evidence>
<keyword evidence="9" id="KW-1185">Reference proteome</keyword>
<dbReference type="GO" id="GO:0005829">
    <property type="term" value="C:cytosol"/>
    <property type="evidence" value="ECO:0007669"/>
    <property type="project" value="UniProtKB-SubCell"/>
</dbReference>
<evidence type="ECO:0000313" key="9">
    <source>
        <dbReference type="Proteomes" id="UP000317484"/>
    </source>
</evidence>
<evidence type="ECO:0000313" key="8">
    <source>
        <dbReference type="EMBL" id="SMO62162.1"/>
    </source>
</evidence>
<accession>A0A521CRV8</accession>
<dbReference type="InterPro" id="IPR001279">
    <property type="entry name" value="Metallo-B-lactamas"/>
</dbReference>
<dbReference type="Pfam" id="PF00753">
    <property type="entry name" value="Lactamase_B"/>
    <property type="match status" value="1"/>
</dbReference>
<dbReference type="SUPFAM" id="SSF56281">
    <property type="entry name" value="Metallo-hydrolase/oxidoreductase"/>
    <property type="match status" value="1"/>
</dbReference>
<gene>
    <name evidence="8" type="ORF">SAMN06273567_102578</name>
</gene>
<comment type="subunit">
    <text evidence="2">Homodimer.</text>
</comment>
<evidence type="ECO:0000256" key="6">
    <source>
        <dbReference type="ARBA" id="ARBA00045869"/>
    </source>
</evidence>
<dbReference type="AlphaFoldDB" id="A0A521CRV8"/>
<dbReference type="PANTHER" id="PTHR23200:SF48">
    <property type="entry name" value="METALLO-BETA-LACTAMASE DOMAIN-CONTAINING PROTEIN 1"/>
    <property type="match status" value="1"/>
</dbReference>
<feature type="domain" description="Metallo-beta-lactamase" evidence="7">
    <location>
        <begin position="41"/>
        <end position="197"/>
    </location>
</feature>
<dbReference type="RefSeq" id="WP_246065862.1">
    <property type="nucleotide sequence ID" value="NZ_FXTJ01000002.1"/>
</dbReference>
<dbReference type="PANTHER" id="PTHR23200">
    <property type="entry name" value="METALLO-BETA-LACTAMASE DOMAIN-CONTAINING PROTEIN 1"/>
    <property type="match status" value="1"/>
</dbReference>
<comment type="catalytic activity">
    <reaction evidence="5">
        <text>a ribonucleotidyl-ribonucleotide-RNA + H2O = a 3'-end ribonucleotide-RNA + a 5'-end 5'-phospho-ribonucleoside-RNA + H(+)</text>
        <dbReference type="Rhea" id="RHEA:68096"/>
        <dbReference type="Rhea" id="RHEA-COMP:15179"/>
        <dbReference type="Rhea" id="RHEA-COMP:17355"/>
        <dbReference type="Rhea" id="RHEA-COMP:17428"/>
        <dbReference type="ChEBI" id="CHEBI:15377"/>
        <dbReference type="ChEBI" id="CHEBI:15378"/>
        <dbReference type="ChEBI" id="CHEBI:74896"/>
        <dbReference type="ChEBI" id="CHEBI:138282"/>
        <dbReference type="ChEBI" id="CHEBI:173118"/>
    </reaction>
    <physiologicalReaction direction="left-to-right" evidence="5">
        <dbReference type="Rhea" id="RHEA:68097"/>
    </physiologicalReaction>
</comment>
<dbReference type="InterPro" id="IPR039344">
    <property type="entry name" value="MBLAC1"/>
</dbReference>
<evidence type="ECO:0000259" key="7">
    <source>
        <dbReference type="SMART" id="SM00849"/>
    </source>
</evidence>
<dbReference type="CDD" id="cd07711">
    <property type="entry name" value="MBLAC1-like_MBL-fold"/>
    <property type="match status" value="1"/>
</dbReference>
<sequence length="209" mass="22680">MRVALLREDRGRPTVALMADLARTARVDVLVEGYARLPNVAGTVTLVRDAGRVVVVDPGMVADRDLLLRPLRDLGVAPGDVTDVVVSHHHLDHTVNIALFPVVPVHDFQSVIEGDVFIRRPADGVELTPSVRLLATPGHTPQDVTTLVGTPDDVVALTHLWWTGEGPADDPYAPDREQLRQQRERVLGLATLVVPGHGAPFRPQASTPR</sequence>
<evidence type="ECO:0000256" key="3">
    <source>
        <dbReference type="ARBA" id="ARBA00014856"/>
    </source>
</evidence>
<evidence type="ECO:0000256" key="2">
    <source>
        <dbReference type="ARBA" id="ARBA00011738"/>
    </source>
</evidence>
<dbReference type="Gene3D" id="3.60.15.10">
    <property type="entry name" value="Ribonuclease Z/Hydroxyacylglutathione hydrolase-like"/>
    <property type="match status" value="1"/>
</dbReference>